<dbReference type="PROSITE" id="PS50088">
    <property type="entry name" value="ANK_REPEAT"/>
    <property type="match status" value="2"/>
</dbReference>
<dbReference type="PROSITE" id="PS50297">
    <property type="entry name" value="ANK_REP_REGION"/>
    <property type="match status" value="1"/>
</dbReference>
<reference evidence="7" key="1">
    <citation type="submission" date="2023-07" db="EMBL/GenBank/DDBJ databases">
        <authorList>
            <consortium name="AG Swart"/>
            <person name="Singh M."/>
            <person name="Singh A."/>
            <person name="Seah K."/>
            <person name="Emmerich C."/>
        </authorList>
    </citation>
    <scope>NUCLEOTIDE SEQUENCE</scope>
    <source>
        <strain evidence="7">DP1</strain>
    </source>
</reference>
<feature type="region of interest" description="Disordered" evidence="5">
    <location>
        <begin position="1087"/>
        <end position="1184"/>
    </location>
</feature>
<dbReference type="Gene3D" id="1.25.40.20">
    <property type="entry name" value="Ankyrin repeat-containing domain"/>
    <property type="match status" value="1"/>
</dbReference>
<feature type="coiled-coil region" evidence="4">
    <location>
        <begin position="486"/>
        <end position="528"/>
    </location>
</feature>
<feature type="region of interest" description="Disordered" evidence="5">
    <location>
        <begin position="927"/>
        <end position="952"/>
    </location>
</feature>
<feature type="region of interest" description="Disordered" evidence="5">
    <location>
        <begin position="736"/>
        <end position="797"/>
    </location>
</feature>
<comment type="caution">
    <text evidence="7">The sequence shown here is derived from an EMBL/GenBank/DDBJ whole genome shotgun (WGS) entry which is preliminary data.</text>
</comment>
<dbReference type="EMBL" id="CAMPGE010030223">
    <property type="protein sequence ID" value="CAI2387733.1"/>
    <property type="molecule type" value="Genomic_DNA"/>
</dbReference>
<feature type="compositionally biased region" description="Basic residues" evidence="5">
    <location>
        <begin position="557"/>
        <end position="566"/>
    </location>
</feature>
<keyword evidence="8" id="KW-1185">Reference proteome</keyword>
<feature type="compositionally biased region" description="Basic and acidic residues" evidence="5">
    <location>
        <begin position="1009"/>
        <end position="1019"/>
    </location>
</feature>
<keyword evidence="1" id="KW-0677">Repeat</keyword>
<feature type="compositionally biased region" description="Basic and acidic residues" evidence="5">
    <location>
        <begin position="567"/>
        <end position="581"/>
    </location>
</feature>
<proteinExistence type="predicted"/>
<dbReference type="GO" id="GO:0006396">
    <property type="term" value="P:RNA processing"/>
    <property type="evidence" value="ECO:0007669"/>
    <property type="project" value="TreeGrafter"/>
</dbReference>
<feature type="region of interest" description="Disordered" evidence="5">
    <location>
        <begin position="1440"/>
        <end position="1519"/>
    </location>
</feature>
<feature type="region of interest" description="Disordered" evidence="5">
    <location>
        <begin position="402"/>
        <end position="444"/>
    </location>
</feature>
<name>A0AAD1Y9Q0_EUPCR</name>
<dbReference type="SUPFAM" id="SSF48403">
    <property type="entry name" value="Ankyrin repeat"/>
    <property type="match status" value="1"/>
</dbReference>
<dbReference type="Pfam" id="PF12796">
    <property type="entry name" value="Ank_2"/>
    <property type="match status" value="1"/>
</dbReference>
<evidence type="ECO:0000313" key="8">
    <source>
        <dbReference type="Proteomes" id="UP001295684"/>
    </source>
</evidence>
<dbReference type="GO" id="GO:0003723">
    <property type="term" value="F:RNA binding"/>
    <property type="evidence" value="ECO:0007669"/>
    <property type="project" value="TreeGrafter"/>
</dbReference>
<feature type="compositionally biased region" description="Basic and acidic residues" evidence="5">
    <location>
        <begin position="647"/>
        <end position="665"/>
    </location>
</feature>
<dbReference type="InterPro" id="IPR002110">
    <property type="entry name" value="Ankyrin_rpt"/>
</dbReference>
<feature type="compositionally biased region" description="Polar residues" evidence="5">
    <location>
        <begin position="92"/>
        <end position="103"/>
    </location>
</feature>
<feature type="compositionally biased region" description="Basic and acidic residues" evidence="5">
    <location>
        <begin position="759"/>
        <end position="797"/>
    </location>
</feature>
<feature type="region of interest" description="Disordered" evidence="5">
    <location>
        <begin position="1570"/>
        <end position="1591"/>
    </location>
</feature>
<dbReference type="InterPro" id="IPR036770">
    <property type="entry name" value="Ankyrin_rpt-contain_sf"/>
</dbReference>
<feature type="compositionally biased region" description="Basic residues" evidence="5">
    <location>
        <begin position="404"/>
        <end position="413"/>
    </location>
</feature>
<dbReference type="PANTHER" id="PTHR24141:SF1">
    <property type="entry name" value="2-5A-DEPENDENT RIBONUCLEASE"/>
    <property type="match status" value="1"/>
</dbReference>
<evidence type="ECO:0000256" key="4">
    <source>
        <dbReference type="SAM" id="Coils"/>
    </source>
</evidence>
<evidence type="ECO:0000256" key="1">
    <source>
        <dbReference type="ARBA" id="ARBA00022737"/>
    </source>
</evidence>
<evidence type="ECO:0000256" key="5">
    <source>
        <dbReference type="SAM" id="MobiDB-lite"/>
    </source>
</evidence>
<dbReference type="GO" id="GO:0004540">
    <property type="term" value="F:RNA nuclease activity"/>
    <property type="evidence" value="ECO:0007669"/>
    <property type="project" value="TreeGrafter"/>
</dbReference>
<feature type="region of interest" description="Disordered" evidence="5">
    <location>
        <begin position="555"/>
        <end position="701"/>
    </location>
</feature>
<feature type="region of interest" description="Disordered" evidence="5">
    <location>
        <begin position="851"/>
        <end position="903"/>
    </location>
</feature>
<feature type="compositionally biased region" description="Basic and acidic residues" evidence="5">
    <location>
        <begin position="132"/>
        <end position="141"/>
    </location>
</feature>
<feature type="compositionally biased region" description="Basic and acidic residues" evidence="5">
    <location>
        <begin position="1130"/>
        <end position="1179"/>
    </location>
</feature>
<feature type="repeat" description="ANK" evidence="3">
    <location>
        <begin position="324"/>
        <end position="356"/>
    </location>
</feature>
<evidence type="ECO:0000259" key="6">
    <source>
        <dbReference type="PROSITE" id="PS50020"/>
    </source>
</evidence>
<evidence type="ECO:0000313" key="7">
    <source>
        <dbReference type="EMBL" id="CAI2387733.1"/>
    </source>
</evidence>
<protein>
    <recommendedName>
        <fullName evidence="6">WW domain-containing protein</fullName>
    </recommendedName>
</protein>
<feature type="region of interest" description="Disordered" evidence="5">
    <location>
        <begin position="91"/>
        <end position="150"/>
    </location>
</feature>
<feature type="compositionally biased region" description="Acidic residues" evidence="5">
    <location>
        <begin position="429"/>
        <end position="438"/>
    </location>
</feature>
<feature type="repeat" description="ANK" evidence="3">
    <location>
        <begin position="258"/>
        <end position="290"/>
    </location>
</feature>
<keyword evidence="2 3" id="KW-0040">ANK repeat</keyword>
<feature type="compositionally biased region" description="Acidic residues" evidence="5">
    <location>
        <begin position="632"/>
        <end position="646"/>
    </location>
</feature>
<organism evidence="7 8">
    <name type="scientific">Euplotes crassus</name>
    <dbReference type="NCBI Taxonomy" id="5936"/>
    <lineage>
        <taxon>Eukaryota</taxon>
        <taxon>Sar</taxon>
        <taxon>Alveolata</taxon>
        <taxon>Ciliophora</taxon>
        <taxon>Intramacronucleata</taxon>
        <taxon>Spirotrichea</taxon>
        <taxon>Hypotrichia</taxon>
        <taxon>Euplotida</taxon>
        <taxon>Euplotidae</taxon>
        <taxon>Moneuplotes</taxon>
    </lineage>
</organism>
<feature type="compositionally biased region" description="Basic and acidic residues" evidence="5">
    <location>
        <begin position="1470"/>
        <end position="1480"/>
    </location>
</feature>
<feature type="compositionally biased region" description="Low complexity" evidence="5">
    <location>
        <begin position="606"/>
        <end position="616"/>
    </location>
</feature>
<feature type="compositionally biased region" description="Polar residues" evidence="5">
    <location>
        <begin position="1087"/>
        <end position="1097"/>
    </location>
</feature>
<feature type="compositionally biased region" description="Basic residues" evidence="5">
    <location>
        <begin position="745"/>
        <end position="758"/>
    </location>
</feature>
<evidence type="ECO:0000256" key="2">
    <source>
        <dbReference type="ARBA" id="ARBA00023043"/>
    </source>
</evidence>
<feature type="compositionally biased region" description="Basic residues" evidence="5">
    <location>
        <begin position="878"/>
        <end position="903"/>
    </location>
</feature>
<dbReference type="PROSITE" id="PS50020">
    <property type="entry name" value="WW_DOMAIN_2"/>
    <property type="match status" value="1"/>
</dbReference>
<dbReference type="PANTHER" id="PTHR24141">
    <property type="entry name" value="2-5A-DEPENDENT RIBONUCLEASE"/>
    <property type="match status" value="1"/>
</dbReference>
<evidence type="ECO:0000256" key="3">
    <source>
        <dbReference type="PROSITE-ProRule" id="PRU00023"/>
    </source>
</evidence>
<sequence>MDSSKKSKKKDYKETRENRFGERISYTKRLEIDRKNEININPESLEQLNVQNLSKNQYVISDNPTDSMMVNAIDRRTLGNHMKRMEDRRNFEQPTLEESSYNQHEIPRLNFKEQPQWDQPERPSSQLKRSHKIEDDIKNDNAPRIQNLSKHQKNWEVKATSKGFIYFKQKDNPECQWDVPRAYDPFSKKYKPIFNYQWQKIKNSQTGAKFWKNLETEMTQSCNPFKKTYIFEAAMDNNLAFLELYCCYGGDINLTDNKKRTPLHHACANGNFPFVTMLIKLGAKIDEDDYAMMTPIFYTVKYHHKQCLRALIEAGADLEVTKANGDTLIHEAAIYDSADCLIELAQHGLAINIKNNILRTPLSLAQKKKSKYAYQALLNLEKAITMTNAFIDREYGDQDTEKIRKSKLKSSLKKAKDPSTPKKKVRINEEEEYPEDQVEISKEDQTPIQEKNDILNRLNKLASLRSSLRSSNSNISDFTKYATKALQSNRANQDELLQEILEYEKEEIKNVEQILRQSQLQKEKEKKIEQYGQKEKLRRWQIIQQKRDQKLDNIQKAKAKDHHCRRREGEIEKLKEPKKDNPMNNYLIREKMPIMVPKKKKKPKALQQSPLESSQEVQEEQLHKEESKIPEEPEEEESEIEEELDFKEENRSFEDHPLDEQHNSEITEEEEIRMSKSTLRQIKVKKRNRSAGPPGRAPVYLDANSYASQSMKKLGKLWKRFKDFLNRRYENIKEWITAEEEDKKTRKKRPKSKPVPKRKPSEELERIGRREMIFEPERRLSKSKERGSSHVEPAEEVYLERAESRRTAKDIIFEKSTSEIVEEAPSKIILKKIAMLKAEERKLKEIEAQIKLDLKNSNSHPNDIKPEVPNEEVAQNPKPKKKRKGRKKKKKVHHDMKKMKKRQIQKIMNQGFSSSEHEPEIHHFVKKFKSDHESYTKSNVKDPSNEREETEQLKAEKIVIEPLNNEIVQIGVEEVQEIEEPKNVPLENKLIAPIKSAPSPKPPNSPKVTSEHRNLDKAKRGISKFVLDSKTPKMVKHSKSSKADKNAQLLMKEYSDHSVGSENIRYKSVERPRNFFDRLALPEFTKNYSGSKYSLSHNSENNSNKSEEEKNNPHMHSVGSLEKIPAFELKNVKQDDKDSKSDVVEIHDEEKDAEPEKTPRVIQEARDKDDIDEPQKKQSSEVPLTAKEYNEIVKESLDFATFLKNQAKELESIRDSNLSDALKVQRRVEKMIKSPKSSQLKQSSDKTSNMRKTLDFIYSDSDESLENPDPQEIKEGIAEFKRRSLIAQSEGLLKNIKKAVENAKLCLSNNDFSNPVFNKLHMASKEMPIQKKNNAKHFEDDLDDLIDDDFLQSTPSNQKHNEENKQIKETLQDELNEIYNNYAEGMFNNEDSLTCTPRGFSNLKSVTTKKGSSKKILQESYGIYQEDDIHSGESKEPEIPFAMAEDPSTPKDPSANKVDDYVIKPSPKVSDSDAESRDNNDDAPPNIVTLNINKSKPKRPSSLGATPSTEKKQKRRIPKVVKEKLMSLTREGSVIRKYSAEKFKEPTDGKATNSIDRLKQNIAKFKKNAMFRKGSESERSVKSILSRESQQ</sequence>
<accession>A0AAD1Y9Q0</accession>
<feature type="domain" description="WW" evidence="6">
    <location>
        <begin position="149"/>
        <end position="182"/>
    </location>
</feature>
<keyword evidence="4" id="KW-0175">Coiled coil</keyword>
<dbReference type="InterPro" id="IPR001202">
    <property type="entry name" value="WW_dom"/>
</dbReference>
<dbReference type="SMART" id="SM00248">
    <property type="entry name" value="ANK"/>
    <property type="match status" value="4"/>
</dbReference>
<feature type="compositionally biased region" description="Basic and acidic residues" evidence="5">
    <location>
        <begin position="620"/>
        <end position="631"/>
    </location>
</feature>
<gene>
    <name evidence="7" type="ORF">ECRASSUSDP1_LOCUS29367</name>
</gene>
<feature type="region of interest" description="Disordered" evidence="5">
    <location>
        <begin position="992"/>
        <end position="1047"/>
    </location>
</feature>
<dbReference type="Proteomes" id="UP001295684">
    <property type="component" value="Unassembled WGS sequence"/>
</dbReference>